<gene>
    <name evidence="2" type="ORF">Q3M24_01840</name>
</gene>
<protein>
    <submittedName>
        <fullName evidence="2">STAS-like domain-containing protein</fullName>
    </submittedName>
</protein>
<dbReference type="InterPro" id="IPR025474">
    <property type="entry name" value="DUF4325"/>
</dbReference>
<dbReference type="EMBL" id="CP159373">
    <property type="protein sequence ID" value="XCN73517.1"/>
    <property type="molecule type" value="Genomic_DNA"/>
</dbReference>
<accession>A0AAU8LWC3</accession>
<organism evidence="2">
    <name type="scientific">Candidatus Electrothrix aestuarii</name>
    <dbReference type="NCBI Taxonomy" id="3062594"/>
    <lineage>
        <taxon>Bacteria</taxon>
        <taxon>Pseudomonadati</taxon>
        <taxon>Thermodesulfobacteriota</taxon>
        <taxon>Desulfobulbia</taxon>
        <taxon>Desulfobulbales</taxon>
        <taxon>Desulfobulbaceae</taxon>
        <taxon>Candidatus Electrothrix</taxon>
    </lineage>
</organism>
<proteinExistence type="predicted"/>
<name>A0AAU8LWC3_9BACT</name>
<sequence length="118" mass="13613">MKTLIHDLIGTNCITLDDGQQVYKTIHPELTAGRPVELDFDQVEIFASPFFNAAIGQLLKDIAPDDLNRLLAFHGLNANGQAVMRRVIENSKRYYHEPEFRKNLDDIFLEQSKELQWQ</sequence>
<reference evidence="2" key="1">
    <citation type="journal article" date="2024" name="Syst. Appl. Microbiol.">
        <title>First single-strain enrichments of Electrothrix cable bacteria, description of E. aestuarii sp. nov. and E. rattekaaiensis sp. nov., and proposal of a cable bacteria taxonomy following the rules of the SeqCode.</title>
        <authorList>
            <person name="Plum-Jensen L.E."/>
            <person name="Schramm A."/>
            <person name="Marshall I.P.G."/>
        </authorList>
    </citation>
    <scope>NUCLEOTIDE SEQUENCE</scope>
    <source>
        <strain evidence="2">Rat1</strain>
    </source>
</reference>
<dbReference type="Pfam" id="PF14213">
    <property type="entry name" value="DUF4325"/>
    <property type="match status" value="1"/>
</dbReference>
<feature type="domain" description="DUF4325" evidence="1">
    <location>
        <begin position="18"/>
        <end position="80"/>
    </location>
</feature>
<dbReference type="KEGG" id="eaj:Q3M24_01840"/>
<dbReference type="AlphaFoldDB" id="A0AAU8LWC3"/>
<reference evidence="2" key="2">
    <citation type="submission" date="2024-06" db="EMBL/GenBank/DDBJ databases">
        <authorList>
            <person name="Plum-Jensen L.E."/>
            <person name="Schramm A."/>
            <person name="Marshall I.P.G."/>
        </authorList>
    </citation>
    <scope>NUCLEOTIDE SEQUENCE</scope>
    <source>
        <strain evidence="2">Rat1</strain>
    </source>
</reference>
<evidence type="ECO:0000259" key="1">
    <source>
        <dbReference type="Pfam" id="PF14213"/>
    </source>
</evidence>
<evidence type="ECO:0000313" key="2">
    <source>
        <dbReference type="EMBL" id="XCN73517.1"/>
    </source>
</evidence>